<dbReference type="Pfam" id="PF02706">
    <property type="entry name" value="Wzz"/>
    <property type="match status" value="1"/>
</dbReference>
<dbReference type="RefSeq" id="WP_059140157.1">
    <property type="nucleotide sequence ID" value="NZ_KQ130618.1"/>
</dbReference>
<keyword evidence="6 7" id="KW-0472">Membrane</keyword>
<dbReference type="Proteomes" id="UP000052258">
    <property type="component" value="Unassembled WGS sequence"/>
</dbReference>
<evidence type="ECO:0000259" key="8">
    <source>
        <dbReference type="Pfam" id="PF02706"/>
    </source>
</evidence>
<keyword evidence="4 7" id="KW-0812">Transmembrane</keyword>
<name>A0A0J8G7Q3_9LIST</name>
<dbReference type="AlphaFoldDB" id="A0A0J8G7Q3"/>
<evidence type="ECO:0000256" key="5">
    <source>
        <dbReference type="ARBA" id="ARBA00022989"/>
    </source>
</evidence>
<evidence type="ECO:0000256" key="1">
    <source>
        <dbReference type="ARBA" id="ARBA00004651"/>
    </source>
</evidence>
<evidence type="ECO:0000256" key="2">
    <source>
        <dbReference type="ARBA" id="ARBA00006683"/>
    </source>
</evidence>
<dbReference type="GO" id="GO:0004713">
    <property type="term" value="F:protein tyrosine kinase activity"/>
    <property type="evidence" value="ECO:0007669"/>
    <property type="project" value="TreeGrafter"/>
</dbReference>
<organism evidence="9 10">
    <name type="scientific">Listeria fleischmannii 1991</name>
    <dbReference type="NCBI Taxonomy" id="1430899"/>
    <lineage>
        <taxon>Bacteria</taxon>
        <taxon>Bacillati</taxon>
        <taxon>Bacillota</taxon>
        <taxon>Bacilli</taxon>
        <taxon>Bacillales</taxon>
        <taxon>Listeriaceae</taxon>
        <taxon>Listeria</taxon>
    </lineage>
</organism>
<evidence type="ECO:0000313" key="9">
    <source>
        <dbReference type="EMBL" id="KMT58650.1"/>
    </source>
</evidence>
<comment type="similarity">
    <text evidence="2">Belongs to the CpsC/CapA family.</text>
</comment>
<dbReference type="PANTHER" id="PTHR32309:SF13">
    <property type="entry name" value="FERRIC ENTEROBACTIN TRANSPORT PROTEIN FEPE"/>
    <property type="match status" value="1"/>
</dbReference>
<keyword evidence="3" id="KW-1003">Cell membrane</keyword>
<keyword evidence="5 7" id="KW-1133">Transmembrane helix</keyword>
<comment type="caution">
    <text evidence="9">The sequence shown here is derived from an EMBL/GenBank/DDBJ whole genome shotgun (WGS) entry which is preliminary data.</text>
</comment>
<feature type="transmembrane region" description="Helical" evidence="7">
    <location>
        <begin position="20"/>
        <end position="37"/>
    </location>
</feature>
<protein>
    <submittedName>
        <fullName evidence="9">Putative capsular polysaccharide synthesis enzyme Cap5A</fullName>
    </submittedName>
</protein>
<dbReference type="GO" id="GO:0005886">
    <property type="term" value="C:plasma membrane"/>
    <property type="evidence" value="ECO:0007669"/>
    <property type="project" value="UniProtKB-SubCell"/>
</dbReference>
<dbReference type="InterPro" id="IPR050445">
    <property type="entry name" value="Bact_polysacc_biosynth/exp"/>
</dbReference>
<dbReference type="PANTHER" id="PTHR32309">
    <property type="entry name" value="TYROSINE-PROTEIN KINASE"/>
    <property type="match status" value="1"/>
</dbReference>
<evidence type="ECO:0000256" key="6">
    <source>
        <dbReference type="ARBA" id="ARBA00023136"/>
    </source>
</evidence>
<gene>
    <name evidence="9" type="ORF">X560_2062</name>
</gene>
<keyword evidence="10" id="KW-1185">Reference proteome</keyword>
<dbReference type="EMBL" id="AZHO01000025">
    <property type="protein sequence ID" value="KMT58650.1"/>
    <property type="molecule type" value="Genomic_DNA"/>
</dbReference>
<feature type="transmembrane region" description="Helical" evidence="7">
    <location>
        <begin position="175"/>
        <end position="195"/>
    </location>
</feature>
<feature type="domain" description="Polysaccharide chain length determinant N-terminal" evidence="8">
    <location>
        <begin position="6"/>
        <end position="91"/>
    </location>
</feature>
<comment type="subcellular location">
    <subcellularLocation>
        <location evidence="1">Cell membrane</location>
        <topology evidence="1">Multi-pass membrane protein</topology>
    </subcellularLocation>
</comment>
<evidence type="ECO:0000256" key="4">
    <source>
        <dbReference type="ARBA" id="ARBA00022692"/>
    </source>
</evidence>
<dbReference type="InterPro" id="IPR003856">
    <property type="entry name" value="LPS_length_determ_N"/>
</dbReference>
<accession>A0A0J8G7Q3</accession>
<reference evidence="9 10" key="1">
    <citation type="journal article" date="2015" name="Genome Biol. Evol.">
        <title>Comparative Genomics of Listeria Sensu Lato: Genus-Wide Differences in Evolutionary Dynamics and the Progressive Gain of Complex, Potentially Pathogenicity-Related Traits through Lateral Gene Transfer.</title>
        <authorList>
            <person name="Chiara M."/>
            <person name="Caruso M."/>
            <person name="D'Erchia A.M."/>
            <person name="Manzari C."/>
            <person name="Fraccalvieri R."/>
            <person name="Goffredo E."/>
            <person name="Latorre L."/>
            <person name="Miccolupo A."/>
            <person name="Padalino I."/>
            <person name="Santagada G."/>
            <person name="Chiocco D."/>
            <person name="Pesole G."/>
            <person name="Horner D.S."/>
            <person name="Parisi A."/>
        </authorList>
    </citation>
    <scope>NUCLEOTIDE SEQUENCE [LARGE SCALE GENOMIC DNA]</scope>
    <source>
        <strain evidence="9 10">1991</strain>
    </source>
</reference>
<dbReference type="PATRIC" id="fig|1430899.3.peg.2112"/>
<sequence>MNIKNMTVGSLLQTLKKNLIWIILIIFIAQMSVWIYQNYIHNNEYQAETSLLINVEQKDNNLYTQEGVRNSIQLITTYSSVLKSSKIMDLVSGEGEIGGKSSKTLANRLTISSDQNSLVFHIAYTDQNQKQAERVSQSYVKVVEKEIPRLFKGSTVIILEKPSVHLVTQGLSMNLIAFFVSILLSAIFIMLVTFMDKTIKTQEQIMNLKITYLGDVPVMKE</sequence>
<proteinExistence type="inferred from homology"/>
<evidence type="ECO:0000313" key="10">
    <source>
        <dbReference type="Proteomes" id="UP000052258"/>
    </source>
</evidence>
<evidence type="ECO:0000256" key="3">
    <source>
        <dbReference type="ARBA" id="ARBA00022475"/>
    </source>
</evidence>
<dbReference type="OrthoDB" id="2360475at2"/>
<evidence type="ECO:0000256" key="7">
    <source>
        <dbReference type="SAM" id="Phobius"/>
    </source>
</evidence>